<accession>A0AAD9P212</accession>
<evidence type="ECO:0000256" key="1">
    <source>
        <dbReference type="ARBA" id="ARBA00006062"/>
    </source>
</evidence>
<feature type="compositionally biased region" description="Basic and acidic residues" evidence="2">
    <location>
        <begin position="34"/>
        <end position="45"/>
    </location>
</feature>
<dbReference type="EMBL" id="JAODUO010000194">
    <property type="protein sequence ID" value="KAK2186653.1"/>
    <property type="molecule type" value="Genomic_DNA"/>
</dbReference>
<evidence type="ECO:0000256" key="2">
    <source>
        <dbReference type="SAM" id="MobiDB-lite"/>
    </source>
</evidence>
<feature type="compositionally biased region" description="Low complexity" evidence="2">
    <location>
        <begin position="23"/>
        <end position="33"/>
    </location>
</feature>
<dbReference type="Proteomes" id="UP001209878">
    <property type="component" value="Unassembled WGS sequence"/>
</dbReference>
<feature type="compositionally biased region" description="Pro residues" evidence="2">
    <location>
        <begin position="136"/>
        <end position="145"/>
    </location>
</feature>
<reference evidence="3" key="1">
    <citation type="journal article" date="2023" name="Mol. Biol. Evol.">
        <title>Third-Generation Sequencing Reveals the Adaptive Role of the Epigenome in Three Deep-Sea Polychaetes.</title>
        <authorList>
            <person name="Perez M."/>
            <person name="Aroh O."/>
            <person name="Sun Y."/>
            <person name="Lan Y."/>
            <person name="Juniper S.K."/>
            <person name="Young C.R."/>
            <person name="Angers B."/>
            <person name="Qian P.Y."/>
        </authorList>
    </citation>
    <scope>NUCLEOTIDE SEQUENCE</scope>
    <source>
        <strain evidence="3">R07B-5</strain>
    </source>
</reference>
<dbReference type="GO" id="GO:0005737">
    <property type="term" value="C:cytoplasm"/>
    <property type="evidence" value="ECO:0007669"/>
    <property type="project" value="TreeGrafter"/>
</dbReference>
<evidence type="ECO:0000313" key="3">
    <source>
        <dbReference type="EMBL" id="KAK2186653.1"/>
    </source>
</evidence>
<feature type="compositionally biased region" description="Basic and acidic residues" evidence="2">
    <location>
        <begin position="104"/>
        <end position="122"/>
    </location>
</feature>
<dbReference type="PANTHER" id="PTHR16284:SF13">
    <property type="entry name" value="PROTEIN CDV3 HOMOLOG"/>
    <property type="match status" value="1"/>
</dbReference>
<evidence type="ECO:0000313" key="4">
    <source>
        <dbReference type="Proteomes" id="UP001209878"/>
    </source>
</evidence>
<comment type="caution">
    <text evidence="3">The sequence shown here is derived from an EMBL/GenBank/DDBJ whole genome shotgun (WGS) entry which is preliminary data.</text>
</comment>
<name>A0AAD9P212_RIDPI</name>
<dbReference type="AlphaFoldDB" id="A0AAD9P212"/>
<organism evidence="3 4">
    <name type="scientific">Ridgeia piscesae</name>
    <name type="common">Tubeworm</name>
    <dbReference type="NCBI Taxonomy" id="27915"/>
    <lineage>
        <taxon>Eukaryota</taxon>
        <taxon>Metazoa</taxon>
        <taxon>Spiralia</taxon>
        <taxon>Lophotrochozoa</taxon>
        <taxon>Annelida</taxon>
        <taxon>Polychaeta</taxon>
        <taxon>Sedentaria</taxon>
        <taxon>Canalipalpata</taxon>
        <taxon>Sabellida</taxon>
        <taxon>Siboglinidae</taxon>
        <taxon>Ridgeia</taxon>
    </lineage>
</organism>
<comment type="similarity">
    <text evidence="1">Belongs to the CDV3 family.</text>
</comment>
<feature type="region of interest" description="Disordered" evidence="2">
    <location>
        <begin position="1"/>
        <end position="223"/>
    </location>
</feature>
<proteinExistence type="inferred from homology"/>
<dbReference type="Pfam" id="PF15359">
    <property type="entry name" value="CDV3"/>
    <property type="match status" value="1"/>
</dbReference>
<gene>
    <name evidence="3" type="ORF">NP493_194g08016</name>
</gene>
<dbReference type="InterPro" id="IPR026806">
    <property type="entry name" value="CDV3"/>
</dbReference>
<keyword evidence="4" id="KW-1185">Reference proteome</keyword>
<feature type="compositionally biased region" description="Acidic residues" evidence="2">
    <location>
        <begin position="69"/>
        <end position="84"/>
    </location>
</feature>
<dbReference type="PANTHER" id="PTHR16284">
    <property type="entry name" value="PROTEIN CDV3 HOMOLOG"/>
    <property type="match status" value="1"/>
</dbReference>
<sequence length="253" mass="27840">MADSSLDDFFAKKDKSKKKSKSKFTASSTTTGGDDSRPKSDEEPKKLKKKKQKDNEENTEPTKVTTQGENEEEWIDYEQEEEIDYSSLRVQNLQISAKEEEEQERVNQEKAAEEGGEDRDGQDSTQGPWKSVRPQPAAPVPQPEPEPPKPVEEPAQKPTGKYVPPSMRRAMDGSSPASSMGGGYGTSRSRLKKTAPNLTSEDDFPTLGGGPGMPRDMDGGQFECVRMGGRQEGMADKSMKLELGNKFGALSEN</sequence>
<feature type="compositionally biased region" description="Basic and acidic residues" evidence="2">
    <location>
        <begin position="146"/>
        <end position="155"/>
    </location>
</feature>
<protein>
    <submittedName>
        <fullName evidence="3">Uncharacterized protein</fullName>
    </submittedName>
</protein>